<dbReference type="NCBIfam" id="TIGR00829">
    <property type="entry name" value="FRU"/>
    <property type="match status" value="1"/>
</dbReference>
<dbReference type="InterPro" id="IPR013011">
    <property type="entry name" value="PTS_EIIB_2"/>
</dbReference>
<evidence type="ECO:0000256" key="6">
    <source>
        <dbReference type="ARBA" id="ARBA00022777"/>
    </source>
</evidence>
<feature type="domain" description="PTS EIIB type-2" evidence="7">
    <location>
        <begin position="1"/>
        <end position="99"/>
    </location>
</feature>
<sequence>MKVVGITACPSGVAHTYMAAEALKISGKKFGIQISVETQGGSGIEDPLKDTDIADAVCVIIANDIAVQGMERFKGKKVLKLGVSDIIAKSDAIMKKIKDTF</sequence>
<dbReference type="Pfam" id="PF02302">
    <property type="entry name" value="PTS_IIB"/>
    <property type="match status" value="1"/>
</dbReference>
<keyword evidence="6" id="KW-0418">Kinase</keyword>
<dbReference type="AlphaFoldDB" id="A0A9D1WUF1"/>
<evidence type="ECO:0000259" key="7">
    <source>
        <dbReference type="PROSITE" id="PS51099"/>
    </source>
</evidence>
<dbReference type="SUPFAM" id="SSF52794">
    <property type="entry name" value="PTS system IIB component-like"/>
    <property type="match status" value="1"/>
</dbReference>
<dbReference type="GO" id="GO:0009401">
    <property type="term" value="P:phosphoenolpyruvate-dependent sugar phosphotransferase system"/>
    <property type="evidence" value="ECO:0007669"/>
    <property type="project" value="UniProtKB-KW"/>
</dbReference>
<keyword evidence="5" id="KW-0598">Phosphotransferase system</keyword>
<gene>
    <name evidence="8" type="ORF">H9735_04240</name>
</gene>
<evidence type="ECO:0000256" key="4">
    <source>
        <dbReference type="ARBA" id="ARBA00022679"/>
    </source>
</evidence>
<proteinExistence type="predicted"/>
<accession>A0A9D1WUF1</accession>
<keyword evidence="2" id="KW-0597">Phosphoprotein</keyword>
<evidence type="ECO:0000256" key="5">
    <source>
        <dbReference type="ARBA" id="ARBA00022683"/>
    </source>
</evidence>
<dbReference type="CDD" id="cd05569">
    <property type="entry name" value="PTS_IIB_fructose"/>
    <property type="match status" value="1"/>
</dbReference>
<dbReference type="GO" id="GO:0016301">
    <property type="term" value="F:kinase activity"/>
    <property type="evidence" value="ECO:0007669"/>
    <property type="project" value="UniProtKB-KW"/>
</dbReference>
<dbReference type="GO" id="GO:0022877">
    <property type="term" value="F:protein-N(PI)-phosphohistidine-fructose phosphotransferase system transporter activity"/>
    <property type="evidence" value="ECO:0007669"/>
    <property type="project" value="InterPro"/>
</dbReference>
<dbReference type="GO" id="GO:0005886">
    <property type="term" value="C:plasma membrane"/>
    <property type="evidence" value="ECO:0007669"/>
    <property type="project" value="TreeGrafter"/>
</dbReference>
<dbReference type="InterPro" id="IPR050864">
    <property type="entry name" value="Bacterial_PTS_Sugar_Transport"/>
</dbReference>
<evidence type="ECO:0000313" key="9">
    <source>
        <dbReference type="Proteomes" id="UP000886721"/>
    </source>
</evidence>
<organism evidence="8 9">
    <name type="scientific">Candidatus Anaerostipes excrementavium</name>
    <dbReference type="NCBI Taxonomy" id="2838463"/>
    <lineage>
        <taxon>Bacteria</taxon>
        <taxon>Bacillati</taxon>
        <taxon>Bacillota</taxon>
        <taxon>Clostridia</taxon>
        <taxon>Lachnospirales</taxon>
        <taxon>Lachnospiraceae</taxon>
        <taxon>Anaerostipes</taxon>
    </lineage>
</organism>
<comment type="caution">
    <text evidence="8">The sequence shown here is derived from an EMBL/GenBank/DDBJ whole genome shotgun (WGS) entry which is preliminary data.</text>
</comment>
<dbReference type="EC" id="2.7.1.202" evidence="8"/>
<evidence type="ECO:0000256" key="2">
    <source>
        <dbReference type="ARBA" id="ARBA00022553"/>
    </source>
</evidence>
<name>A0A9D1WUF1_9FIRM</name>
<dbReference type="PANTHER" id="PTHR30505:SF0">
    <property type="entry name" value="FRUCTOSE-LIKE PTS SYSTEM EIIBC COMPONENT-RELATED"/>
    <property type="match status" value="1"/>
</dbReference>
<dbReference type="GO" id="GO:0090563">
    <property type="term" value="F:protein-phosphocysteine-sugar phosphotransferase activity"/>
    <property type="evidence" value="ECO:0007669"/>
    <property type="project" value="TreeGrafter"/>
</dbReference>
<dbReference type="InterPro" id="IPR003501">
    <property type="entry name" value="PTS_EIIB_2/3"/>
</dbReference>
<dbReference type="PANTHER" id="PTHR30505">
    <property type="entry name" value="FRUCTOSE-LIKE PERMEASE"/>
    <property type="match status" value="1"/>
</dbReference>
<dbReference type="FunFam" id="3.40.50.2300:FF:000014">
    <property type="entry name" value="PTS system fructose-like transporter subunit IIB"/>
    <property type="match status" value="1"/>
</dbReference>
<protein>
    <submittedName>
        <fullName evidence="8">PTS fructose-like transporter subunit IIB</fullName>
        <ecNumber evidence="8">2.7.1.202</ecNumber>
    </submittedName>
</protein>
<reference evidence="8" key="1">
    <citation type="journal article" date="2021" name="PeerJ">
        <title>Extensive microbial diversity within the chicken gut microbiome revealed by metagenomics and culture.</title>
        <authorList>
            <person name="Gilroy R."/>
            <person name="Ravi A."/>
            <person name="Getino M."/>
            <person name="Pursley I."/>
            <person name="Horton D.L."/>
            <person name="Alikhan N.F."/>
            <person name="Baker D."/>
            <person name="Gharbi K."/>
            <person name="Hall N."/>
            <person name="Watson M."/>
            <person name="Adriaenssens E.M."/>
            <person name="Foster-Nyarko E."/>
            <person name="Jarju S."/>
            <person name="Secka A."/>
            <person name="Antonio M."/>
            <person name="Oren A."/>
            <person name="Chaudhuri R.R."/>
            <person name="La Ragione R."/>
            <person name="Hildebrand F."/>
            <person name="Pallen M.J."/>
        </authorList>
    </citation>
    <scope>NUCLEOTIDE SEQUENCE</scope>
    <source>
        <strain evidence="8">CHK191-13928</strain>
    </source>
</reference>
<reference evidence="8" key="2">
    <citation type="submission" date="2021-04" db="EMBL/GenBank/DDBJ databases">
        <authorList>
            <person name="Gilroy R."/>
        </authorList>
    </citation>
    <scope>NUCLEOTIDE SEQUENCE</scope>
    <source>
        <strain evidence="8">CHK191-13928</strain>
    </source>
</reference>
<dbReference type="PROSITE" id="PS51099">
    <property type="entry name" value="PTS_EIIB_TYPE_2"/>
    <property type="match status" value="1"/>
</dbReference>
<dbReference type="Gene3D" id="3.40.50.2300">
    <property type="match status" value="1"/>
</dbReference>
<dbReference type="Proteomes" id="UP000886721">
    <property type="component" value="Unassembled WGS sequence"/>
</dbReference>
<evidence type="ECO:0000313" key="8">
    <source>
        <dbReference type="EMBL" id="HIX67323.1"/>
    </source>
</evidence>
<keyword evidence="1" id="KW-0813">Transport</keyword>
<evidence type="ECO:0000256" key="3">
    <source>
        <dbReference type="ARBA" id="ARBA00022597"/>
    </source>
</evidence>
<keyword evidence="4 8" id="KW-0808">Transferase</keyword>
<keyword evidence="3" id="KW-0762">Sugar transport</keyword>
<evidence type="ECO:0000256" key="1">
    <source>
        <dbReference type="ARBA" id="ARBA00022448"/>
    </source>
</evidence>
<dbReference type="InterPro" id="IPR003353">
    <property type="entry name" value="PTS_IIB_fruc"/>
</dbReference>
<dbReference type="EMBL" id="DXEM01000013">
    <property type="protein sequence ID" value="HIX67323.1"/>
    <property type="molecule type" value="Genomic_DNA"/>
</dbReference>
<dbReference type="NCBIfam" id="NF007783">
    <property type="entry name" value="PRK10474.1"/>
    <property type="match status" value="1"/>
</dbReference>
<dbReference type="InterPro" id="IPR036095">
    <property type="entry name" value="PTS_EIIB-like_sf"/>
</dbReference>